<dbReference type="PATRIC" id="fig|1423724.4.peg.426"/>
<organism evidence="2 3">
    <name type="scientific">Ligilactobacillus apodemi DSM 16634 = JCM 16172</name>
    <dbReference type="NCBI Taxonomy" id="1423724"/>
    <lineage>
        <taxon>Bacteria</taxon>
        <taxon>Bacillati</taxon>
        <taxon>Bacillota</taxon>
        <taxon>Bacilli</taxon>
        <taxon>Lactobacillales</taxon>
        <taxon>Lactobacillaceae</taxon>
        <taxon>Ligilactobacillus</taxon>
    </lineage>
</organism>
<dbReference type="Gene3D" id="3.10.180.10">
    <property type="entry name" value="2,3-Dihydroxybiphenyl 1,2-Dioxygenase, domain 1"/>
    <property type="match status" value="1"/>
</dbReference>
<keyword evidence="3" id="KW-1185">Reference proteome</keyword>
<dbReference type="OrthoDB" id="9803079at2"/>
<dbReference type="RefSeq" id="WP_025087602.1">
    <property type="nucleotide sequence ID" value="NZ_AZFT01000009.1"/>
</dbReference>
<accession>A0A0R1U6J1</accession>
<name>A0A0R1U6J1_9LACO</name>
<dbReference type="AlphaFoldDB" id="A0A0R1U6J1"/>
<protein>
    <recommendedName>
        <fullName evidence="1">VOC domain-containing protein</fullName>
    </recommendedName>
</protein>
<dbReference type="InterPro" id="IPR037523">
    <property type="entry name" value="VOC_core"/>
</dbReference>
<dbReference type="Proteomes" id="UP000051324">
    <property type="component" value="Unassembled WGS sequence"/>
</dbReference>
<evidence type="ECO:0000259" key="1">
    <source>
        <dbReference type="PROSITE" id="PS51819"/>
    </source>
</evidence>
<dbReference type="eggNOG" id="COG0346">
    <property type="taxonomic scope" value="Bacteria"/>
</dbReference>
<dbReference type="EMBL" id="AZFT01000009">
    <property type="protein sequence ID" value="KRL87114.1"/>
    <property type="molecule type" value="Genomic_DNA"/>
</dbReference>
<evidence type="ECO:0000313" key="2">
    <source>
        <dbReference type="EMBL" id="KRL87114.1"/>
    </source>
</evidence>
<dbReference type="InterPro" id="IPR029068">
    <property type="entry name" value="Glyas_Bleomycin-R_OHBP_Dase"/>
</dbReference>
<sequence>MIESIGQVMLYVNDVSQAVTFWQEQVGFKRVVALPQQNGAYLISPKLDSEVSFVLHDKQKVAQLDPTAVLATPAILFSTKDLAKTWQKLKDNGVKVSPITQMGPLKVFNFCDLEENYFAVQEIQ</sequence>
<dbReference type="PANTHER" id="PTHR36437:SF2">
    <property type="entry name" value="GLYOXALASE_BLEOMYCIN RESISTANCE PROTEIN_DIOXYGENASE"/>
    <property type="match status" value="1"/>
</dbReference>
<proteinExistence type="predicted"/>
<evidence type="ECO:0000313" key="3">
    <source>
        <dbReference type="Proteomes" id="UP000051324"/>
    </source>
</evidence>
<dbReference type="SUPFAM" id="SSF54593">
    <property type="entry name" value="Glyoxalase/Bleomycin resistance protein/Dihydroxybiphenyl dioxygenase"/>
    <property type="match status" value="1"/>
</dbReference>
<reference evidence="2 3" key="1">
    <citation type="journal article" date="2015" name="Genome Announc.">
        <title>Expanding the biotechnology potential of lactobacilli through comparative genomics of 213 strains and associated genera.</title>
        <authorList>
            <person name="Sun Z."/>
            <person name="Harris H.M."/>
            <person name="McCann A."/>
            <person name="Guo C."/>
            <person name="Argimon S."/>
            <person name="Zhang W."/>
            <person name="Yang X."/>
            <person name="Jeffery I.B."/>
            <person name="Cooney J.C."/>
            <person name="Kagawa T.F."/>
            <person name="Liu W."/>
            <person name="Song Y."/>
            <person name="Salvetti E."/>
            <person name="Wrobel A."/>
            <person name="Rasinkangas P."/>
            <person name="Parkhill J."/>
            <person name="Rea M.C."/>
            <person name="O'Sullivan O."/>
            <person name="Ritari J."/>
            <person name="Douillard F.P."/>
            <person name="Paul Ross R."/>
            <person name="Yang R."/>
            <person name="Briner A.E."/>
            <person name="Felis G.E."/>
            <person name="de Vos W.M."/>
            <person name="Barrangou R."/>
            <person name="Klaenhammer T.R."/>
            <person name="Caufield P.W."/>
            <person name="Cui Y."/>
            <person name="Zhang H."/>
            <person name="O'Toole P.W."/>
        </authorList>
    </citation>
    <scope>NUCLEOTIDE SEQUENCE [LARGE SCALE GENOMIC DNA]</scope>
    <source>
        <strain evidence="2 3">DSM 16634</strain>
    </source>
</reference>
<dbReference type="STRING" id="1423724.FC32_GL000407"/>
<dbReference type="PANTHER" id="PTHR36437">
    <property type="entry name" value="GLYOXALASE/BLEOMYCIN RESISTANCE PROTEIN/DIOXYGENASE"/>
    <property type="match status" value="1"/>
</dbReference>
<dbReference type="PROSITE" id="PS51819">
    <property type="entry name" value="VOC"/>
    <property type="match status" value="1"/>
</dbReference>
<gene>
    <name evidence="2" type="ORF">FC32_GL000407</name>
</gene>
<dbReference type="Pfam" id="PF00903">
    <property type="entry name" value="Glyoxalase"/>
    <property type="match status" value="1"/>
</dbReference>
<feature type="domain" description="VOC" evidence="1">
    <location>
        <begin position="4"/>
        <end position="123"/>
    </location>
</feature>
<dbReference type="InterPro" id="IPR004360">
    <property type="entry name" value="Glyas_Fos-R_dOase_dom"/>
</dbReference>
<comment type="caution">
    <text evidence="2">The sequence shown here is derived from an EMBL/GenBank/DDBJ whole genome shotgun (WGS) entry which is preliminary data.</text>
</comment>